<dbReference type="PROSITE" id="PS50994">
    <property type="entry name" value="INTEGRASE"/>
    <property type="match status" value="1"/>
</dbReference>
<sequence length="296" mass="34135">MDFPATPVTGLFKRIKKYLAILIGLENCFLTIPATHHMVYRALKFNSGFTCHTKQKAYPLCKKRKMLIFKDWHHFCDVSNETLWEKRTRGKKHKSLHRRAKRGTSVGRSIDERPAEVADRQQSGHGEIDLVVGGKGTGSAALLTLVERKSRKLIIRKIKDKTQAAVSRAINGIERSMGKEAFKVVFKSITADNGSEFLDYEALEASVFGRSTRTHLYYAHPYSSWERGSNENTNRMIRRFIPKGSDITKCTRTAIREIENWINRYPRKILNFKTQKSCSFRRSLHETHLAQKSWAF</sequence>
<evidence type="ECO:0000259" key="2">
    <source>
        <dbReference type="PROSITE" id="PS50994"/>
    </source>
</evidence>
<gene>
    <name evidence="3" type="ORF">SCARR_05613</name>
</gene>
<dbReference type="PANTHER" id="PTHR10948">
    <property type="entry name" value="TRANSPOSASE"/>
    <property type="match status" value="1"/>
</dbReference>
<organism evidence="3 4">
    <name type="scientific">Pontiella sulfatireligans</name>
    <dbReference type="NCBI Taxonomy" id="2750658"/>
    <lineage>
        <taxon>Bacteria</taxon>
        <taxon>Pseudomonadati</taxon>
        <taxon>Kiritimatiellota</taxon>
        <taxon>Kiritimatiellia</taxon>
        <taxon>Kiritimatiellales</taxon>
        <taxon>Pontiellaceae</taxon>
        <taxon>Pontiella</taxon>
    </lineage>
</organism>
<dbReference type="NCBIfam" id="NF033563">
    <property type="entry name" value="transpos_IS30"/>
    <property type="match status" value="1"/>
</dbReference>
<dbReference type="GO" id="GO:0015074">
    <property type="term" value="P:DNA integration"/>
    <property type="evidence" value="ECO:0007669"/>
    <property type="project" value="InterPro"/>
</dbReference>
<dbReference type="GO" id="GO:0003676">
    <property type="term" value="F:nucleic acid binding"/>
    <property type="evidence" value="ECO:0007669"/>
    <property type="project" value="InterPro"/>
</dbReference>
<dbReference type="AlphaFoldDB" id="A0A6C2UXC3"/>
<dbReference type="InterPro" id="IPR051917">
    <property type="entry name" value="Transposase-Integrase"/>
</dbReference>
<dbReference type="InterPro" id="IPR012337">
    <property type="entry name" value="RNaseH-like_sf"/>
</dbReference>
<dbReference type="InterPro" id="IPR053392">
    <property type="entry name" value="Transposase_IS30-like"/>
</dbReference>
<dbReference type="SUPFAM" id="SSF53098">
    <property type="entry name" value="Ribonuclease H-like"/>
    <property type="match status" value="1"/>
</dbReference>
<feature type="domain" description="Integrase catalytic" evidence="2">
    <location>
        <begin position="110"/>
        <end position="283"/>
    </location>
</feature>
<dbReference type="PANTHER" id="PTHR10948:SF23">
    <property type="entry name" value="TRANSPOSASE INSI FOR INSERTION SEQUENCE ELEMENT IS30A-RELATED"/>
    <property type="match status" value="1"/>
</dbReference>
<dbReference type="Proteomes" id="UP000346198">
    <property type="component" value="Unassembled WGS sequence"/>
</dbReference>
<proteinExistence type="predicted"/>
<dbReference type="InterPro" id="IPR001584">
    <property type="entry name" value="Integrase_cat-core"/>
</dbReference>
<evidence type="ECO:0000313" key="3">
    <source>
        <dbReference type="EMBL" id="VGO23506.1"/>
    </source>
</evidence>
<dbReference type="GO" id="GO:0005829">
    <property type="term" value="C:cytosol"/>
    <property type="evidence" value="ECO:0007669"/>
    <property type="project" value="TreeGrafter"/>
</dbReference>
<dbReference type="InterPro" id="IPR036397">
    <property type="entry name" value="RNaseH_sf"/>
</dbReference>
<dbReference type="GO" id="GO:0032196">
    <property type="term" value="P:transposition"/>
    <property type="evidence" value="ECO:0007669"/>
    <property type="project" value="TreeGrafter"/>
</dbReference>
<feature type="region of interest" description="Disordered" evidence="1">
    <location>
        <begin position="87"/>
        <end position="123"/>
    </location>
</feature>
<evidence type="ECO:0000313" key="4">
    <source>
        <dbReference type="Proteomes" id="UP000346198"/>
    </source>
</evidence>
<feature type="compositionally biased region" description="Basic residues" evidence="1">
    <location>
        <begin position="88"/>
        <end position="102"/>
    </location>
</feature>
<protein>
    <recommendedName>
        <fullName evidence="2">Integrase catalytic domain-containing protein</fullName>
    </recommendedName>
</protein>
<name>A0A6C2UXC3_9BACT</name>
<reference evidence="3 4" key="1">
    <citation type="submission" date="2019-04" db="EMBL/GenBank/DDBJ databases">
        <authorList>
            <person name="Van Vliet M D."/>
        </authorList>
    </citation>
    <scope>NUCLEOTIDE SEQUENCE [LARGE SCALE GENOMIC DNA]</scope>
    <source>
        <strain evidence="3 4">F21</strain>
    </source>
</reference>
<keyword evidence="4" id="KW-1185">Reference proteome</keyword>
<dbReference type="GO" id="GO:0004803">
    <property type="term" value="F:transposase activity"/>
    <property type="evidence" value="ECO:0007669"/>
    <property type="project" value="TreeGrafter"/>
</dbReference>
<feature type="compositionally biased region" description="Basic and acidic residues" evidence="1">
    <location>
        <begin position="109"/>
        <end position="119"/>
    </location>
</feature>
<evidence type="ECO:0000256" key="1">
    <source>
        <dbReference type="SAM" id="MobiDB-lite"/>
    </source>
</evidence>
<dbReference type="Gene3D" id="3.30.420.10">
    <property type="entry name" value="Ribonuclease H-like superfamily/Ribonuclease H"/>
    <property type="match status" value="1"/>
</dbReference>
<dbReference type="EMBL" id="CAAHFH010000004">
    <property type="protein sequence ID" value="VGO23506.1"/>
    <property type="molecule type" value="Genomic_DNA"/>
</dbReference>
<accession>A0A6C2UXC3</accession>